<sequence length="565" mass="63747">MKSSKMQLDLYQVNQFAVFGFNSNNQIVLDSQIFVKINYSILTGALVCIQCDIVVKYSELQFIANGLQLSALILKSKDSIQIDNVNISYRFSSNTSSGIANQILQKIGVFSINNLIITGFNDIISTLNGYLCSKVEVDINIEINTAIICIDSSIKRSGQTTYQINTSTQEVFQCTQICATNQFVTYGICQEQIQFSTVISNNTVICDHPFDYDYVHNECVCKYGYYLNNTICINVINEFTYILSNITSLETKLYSEIQNSNNELKQLIYDLEVEIKSNLLDLSDMVNQTHISIQTDINTTNETLHNSINDLKSDITKQLKTNSDQNIMTQLIVADYQQQTQNYFSALNVQLNNMTKLINDNQSNLKNLVTQTQTQLSDVKMFIGTNFDEVDISLARLNTELTNHETNDNSRFSNIINTCAKESSMHDQIQILTQRMSSLANQINQLSVNISSSSSGCKTPGSISEGDGLCKCSWYGNPSPSIQSDGKTLDLFTASYQGFIPRLNMCCQQLIYAWQDYHSPIVYYAIGYLLCTDGQLILTGRRWDLPAAQFDELVDHSGRQYTNFF</sequence>
<accession>A0ABP1HVR0</accession>
<name>A0ABP1HVR0_9EUKA</name>
<proteinExistence type="predicted"/>
<comment type="caution">
    <text evidence="1">The sequence shown here is derived from an EMBL/GenBank/DDBJ whole genome shotgun (WGS) entry which is preliminary data.</text>
</comment>
<protein>
    <submittedName>
        <fullName evidence="1">Hypothetical_protein</fullName>
    </submittedName>
</protein>
<evidence type="ECO:0000313" key="2">
    <source>
        <dbReference type="Proteomes" id="UP001642409"/>
    </source>
</evidence>
<dbReference type="EMBL" id="CAXDID020000047">
    <property type="protein sequence ID" value="CAL6003248.1"/>
    <property type="molecule type" value="Genomic_DNA"/>
</dbReference>
<keyword evidence="2" id="KW-1185">Reference proteome</keyword>
<dbReference type="Proteomes" id="UP001642409">
    <property type="component" value="Unassembled WGS sequence"/>
</dbReference>
<organism evidence="1 2">
    <name type="scientific">Hexamita inflata</name>
    <dbReference type="NCBI Taxonomy" id="28002"/>
    <lineage>
        <taxon>Eukaryota</taxon>
        <taxon>Metamonada</taxon>
        <taxon>Diplomonadida</taxon>
        <taxon>Hexamitidae</taxon>
        <taxon>Hexamitinae</taxon>
        <taxon>Hexamita</taxon>
    </lineage>
</organism>
<evidence type="ECO:0000313" key="1">
    <source>
        <dbReference type="EMBL" id="CAL6003248.1"/>
    </source>
</evidence>
<gene>
    <name evidence="1" type="ORF">HINF_LOCUS18307</name>
</gene>
<reference evidence="1 2" key="1">
    <citation type="submission" date="2024-07" db="EMBL/GenBank/DDBJ databases">
        <authorList>
            <person name="Akdeniz Z."/>
        </authorList>
    </citation>
    <scope>NUCLEOTIDE SEQUENCE [LARGE SCALE GENOMIC DNA]</scope>
</reference>